<dbReference type="Pfam" id="PF05920">
    <property type="entry name" value="Homeobox_KN"/>
    <property type="match status" value="1"/>
</dbReference>
<dbReference type="PANTHER" id="PTHR11850">
    <property type="entry name" value="HOMEOBOX PROTEIN TRANSCRIPTION FACTORS"/>
    <property type="match status" value="1"/>
</dbReference>
<proteinExistence type="predicted"/>
<dbReference type="EMBL" id="PDXA01000020">
    <property type="protein sequence ID" value="RYN49485.1"/>
    <property type="molecule type" value="Genomic_DNA"/>
</dbReference>
<evidence type="ECO:0000259" key="8">
    <source>
        <dbReference type="PROSITE" id="PS50157"/>
    </source>
</evidence>
<dbReference type="InterPro" id="IPR001356">
    <property type="entry name" value="HD"/>
</dbReference>
<evidence type="ECO:0000256" key="6">
    <source>
        <dbReference type="SAM" id="MobiDB-lite"/>
    </source>
</evidence>
<feature type="region of interest" description="Disordered" evidence="6">
    <location>
        <begin position="96"/>
        <end position="120"/>
    </location>
</feature>
<keyword evidence="1 5" id="KW-0238">DNA-binding</keyword>
<dbReference type="InterPro" id="IPR009057">
    <property type="entry name" value="Homeodomain-like_sf"/>
</dbReference>
<reference evidence="10" key="1">
    <citation type="journal article" date="2019" name="bioRxiv">
        <title>Genomics, evolutionary history and diagnostics of the Alternaria alternata species group including apple and Asian pear pathotypes.</title>
        <authorList>
            <person name="Armitage A.D."/>
            <person name="Cockerton H.M."/>
            <person name="Sreenivasaprasad S."/>
            <person name="Woodhall J.W."/>
            <person name="Lane C.R."/>
            <person name="Harrison R.J."/>
            <person name="Clarkson J.P."/>
        </authorList>
    </citation>
    <scope>NUCLEOTIDE SEQUENCE [LARGE SCALE GENOMIC DNA]</scope>
    <source>
        <strain evidence="10">FERA 1082</strain>
    </source>
</reference>
<evidence type="ECO:0000256" key="1">
    <source>
        <dbReference type="ARBA" id="ARBA00023125"/>
    </source>
</evidence>
<feature type="compositionally biased region" description="Low complexity" evidence="6">
    <location>
        <begin position="186"/>
        <end position="199"/>
    </location>
</feature>
<feature type="DNA-binding region" description="Homeobox" evidence="5">
    <location>
        <begin position="31"/>
        <end position="93"/>
    </location>
</feature>
<evidence type="ECO:0000256" key="3">
    <source>
        <dbReference type="ARBA" id="ARBA00023242"/>
    </source>
</evidence>
<dbReference type="Gene3D" id="1.10.10.60">
    <property type="entry name" value="Homeodomain-like"/>
    <property type="match status" value="1"/>
</dbReference>
<dbReference type="GO" id="GO:0008270">
    <property type="term" value="F:zinc ion binding"/>
    <property type="evidence" value="ECO:0007669"/>
    <property type="project" value="UniProtKB-KW"/>
</dbReference>
<keyword evidence="2 5" id="KW-0371">Homeobox</keyword>
<dbReference type="AlphaFoldDB" id="A0A4Q4MF66"/>
<dbReference type="Gene3D" id="3.30.160.60">
    <property type="entry name" value="Classic Zinc Finger"/>
    <property type="match status" value="1"/>
</dbReference>
<evidence type="ECO:0000256" key="2">
    <source>
        <dbReference type="ARBA" id="ARBA00023155"/>
    </source>
</evidence>
<dbReference type="InterPro" id="IPR050224">
    <property type="entry name" value="TALE_homeobox"/>
</dbReference>
<keyword evidence="4" id="KW-0862">Zinc</keyword>
<dbReference type="PROSITE" id="PS00028">
    <property type="entry name" value="ZINC_FINGER_C2H2_1"/>
    <property type="match status" value="1"/>
</dbReference>
<organism evidence="9 10">
    <name type="scientific">Alternaria tenuissima</name>
    <dbReference type="NCBI Taxonomy" id="119927"/>
    <lineage>
        <taxon>Eukaryota</taxon>
        <taxon>Fungi</taxon>
        <taxon>Dikarya</taxon>
        <taxon>Ascomycota</taxon>
        <taxon>Pezizomycotina</taxon>
        <taxon>Dothideomycetes</taxon>
        <taxon>Pleosporomycetidae</taxon>
        <taxon>Pleosporales</taxon>
        <taxon>Pleosporineae</taxon>
        <taxon>Pleosporaceae</taxon>
        <taxon>Alternaria</taxon>
        <taxon>Alternaria sect. Alternaria</taxon>
        <taxon>Alternaria alternata complex</taxon>
    </lineage>
</organism>
<name>A0A4Q4MF66_9PLEO</name>
<feature type="domain" description="C2H2-type" evidence="8">
    <location>
        <begin position="226"/>
        <end position="254"/>
    </location>
</feature>
<dbReference type="InterPro" id="IPR013087">
    <property type="entry name" value="Znf_C2H2_type"/>
</dbReference>
<feature type="region of interest" description="Disordered" evidence="6">
    <location>
        <begin position="186"/>
        <end position="216"/>
    </location>
</feature>
<keyword evidence="4" id="KW-0863">Zinc-finger</keyword>
<dbReference type="SUPFAM" id="SSF46689">
    <property type="entry name" value="Homeodomain-like"/>
    <property type="match status" value="1"/>
</dbReference>
<dbReference type="Proteomes" id="UP000292402">
    <property type="component" value="Unassembled WGS sequence"/>
</dbReference>
<keyword evidence="4" id="KW-0479">Metal-binding</keyword>
<dbReference type="InterPro" id="IPR008422">
    <property type="entry name" value="KN_HD"/>
</dbReference>
<evidence type="ECO:0008006" key="11">
    <source>
        <dbReference type="Google" id="ProtNLM"/>
    </source>
</evidence>
<feature type="domain" description="Homeobox" evidence="7">
    <location>
        <begin position="29"/>
        <end position="92"/>
    </location>
</feature>
<dbReference type="SMART" id="SM00355">
    <property type="entry name" value="ZnF_C2H2"/>
    <property type="match status" value="2"/>
</dbReference>
<dbReference type="GO" id="GO:0006355">
    <property type="term" value="P:regulation of DNA-templated transcription"/>
    <property type="evidence" value="ECO:0007669"/>
    <property type="project" value="InterPro"/>
</dbReference>
<gene>
    <name evidence="9" type="ORF">AA0114_g6444</name>
</gene>
<dbReference type="SMART" id="SM00389">
    <property type="entry name" value="HOX"/>
    <property type="match status" value="1"/>
</dbReference>
<dbReference type="PROSITE" id="PS50157">
    <property type="entry name" value="ZINC_FINGER_C2H2_2"/>
    <property type="match status" value="1"/>
</dbReference>
<dbReference type="GO" id="GO:0003677">
    <property type="term" value="F:DNA binding"/>
    <property type="evidence" value="ECO:0007669"/>
    <property type="project" value="UniProtKB-UniRule"/>
</dbReference>
<evidence type="ECO:0000259" key="7">
    <source>
        <dbReference type="PROSITE" id="PS50071"/>
    </source>
</evidence>
<dbReference type="OrthoDB" id="10056939at2759"/>
<evidence type="ECO:0000256" key="4">
    <source>
        <dbReference type="PROSITE-ProRule" id="PRU00042"/>
    </source>
</evidence>
<accession>A0A4Q4MF66</accession>
<protein>
    <recommendedName>
        <fullName evidence="11">Homeobox protein 4</fullName>
    </recommendedName>
</protein>
<feature type="compositionally biased region" description="Basic residues" evidence="6">
    <location>
        <begin position="200"/>
        <end position="212"/>
    </location>
</feature>
<evidence type="ECO:0000256" key="5">
    <source>
        <dbReference type="PROSITE-ProRule" id="PRU00108"/>
    </source>
</evidence>
<evidence type="ECO:0000313" key="10">
    <source>
        <dbReference type="Proteomes" id="UP000292402"/>
    </source>
</evidence>
<evidence type="ECO:0000313" key="9">
    <source>
        <dbReference type="EMBL" id="RYN49485.1"/>
    </source>
</evidence>
<comment type="subcellular location">
    <subcellularLocation>
        <location evidence="5">Nucleus</location>
    </subcellularLocation>
</comment>
<dbReference type="GO" id="GO:0005634">
    <property type="term" value="C:nucleus"/>
    <property type="evidence" value="ECO:0007669"/>
    <property type="project" value="UniProtKB-SubCell"/>
</dbReference>
<dbReference type="PROSITE" id="PS50071">
    <property type="entry name" value="HOMEOBOX_2"/>
    <property type="match status" value="1"/>
</dbReference>
<keyword evidence="3 5" id="KW-0539">Nucleus</keyword>
<comment type="caution">
    <text evidence="9">The sequence shown here is derived from an EMBL/GenBank/DDBJ whole genome shotgun (WGS) entry which is preliminary data.</text>
</comment>
<dbReference type="CDD" id="cd00086">
    <property type="entry name" value="homeodomain"/>
    <property type="match status" value="1"/>
</dbReference>
<sequence length="740" mass="84202">MTSDRNGSLIFEDEWRYTLQSQTGTPMSTVAPKLGARFSRSVLRILNNWLVHHKQDPYPNEDDISFLQSQTGLNRKQITNWFANSRRRGRMRYVRPASPQVRGSQTDPIDILPRPGTPALRQRTKFQDPLQRWVDSPPEEEGAAMRCIAQAIASGSGASSTPYDFRSLDSNENDVWSSPYYMSSASSAGTSDSGSQSSHRSTRISRRKRRRPRAEVSSFQAVELPYQCTFCTDTFKTKHDWQRHEKSLHLALEQWVCGSDSPLATKPGVAGLCCTFCGQMSPDDAHIQSHNHLSCSGRDLKERTFLRKDHLTQHLKLVHGAKYEDWSMKHWKICKLDVRSRCGFCNAWMTSWGERIDHLAEHFKSGSTMAEWLGEWGFDDEVLKWVENSLPPYFIHLERQLPFPIKASNALHGLPIDAYELIKSEMEIFTHDCYTRTGMLPTHKAMQLEACRIIIACEHKGGEDISTSALTKGDSWLRDLIMSSEDLIREARSGSMELSNDGEISFLKIHGQHYLFEKCQFESQLRIFVEFERLMDVHVHDVHIQNEACEIIRRKEEDSLTSSESFTSWITTLVRSNVDWLSKFKERNGISTKDVTNHLVSGLSLGSGSSESFPWLPPSSPSPPVFLSTEYEVDPSAVDLIQADYMPAVPAPLTEASELQGLANYHIDNANFYRGFVANLKRWVAATMCTENPNSHIPSDAEIQHQARWLLYNGGDAWNQTPADFVEWLEPFKRQVGIPC</sequence>